<accession>A0A7Y8BKH5</accession>
<dbReference type="GO" id="GO:0009279">
    <property type="term" value="C:cell outer membrane"/>
    <property type="evidence" value="ECO:0007669"/>
    <property type="project" value="UniProtKB-SubCell"/>
</dbReference>
<comment type="subcellular location">
    <subcellularLocation>
        <location evidence="1">Cell outer membrane</location>
        <topology evidence="1">Lipid-anchor</topology>
    </subcellularLocation>
</comment>
<evidence type="ECO:0000256" key="2">
    <source>
        <dbReference type="ARBA" id="ARBA00022729"/>
    </source>
</evidence>
<feature type="chain" id="PRO_5030599374" evidence="6">
    <location>
        <begin position="16"/>
        <end position="154"/>
    </location>
</feature>
<reference evidence="8 9" key="1">
    <citation type="submission" date="2020-04" db="EMBL/GenBank/DDBJ databases">
        <title>Molecular characterization of pseudomonads from Agaricus bisporus reveal novel blotch 2 pathogens in Western Europe.</title>
        <authorList>
            <person name="Taparia T."/>
            <person name="Krijger M."/>
            <person name="Haynes E."/>
            <person name="Elpinstone J.G."/>
            <person name="Noble R."/>
            <person name="Van Der Wolf J."/>
        </authorList>
    </citation>
    <scope>NUCLEOTIDE SEQUENCE [LARGE SCALE GENOMIC DNA]</scope>
    <source>
        <strain evidence="8 9">F1001</strain>
    </source>
</reference>
<gene>
    <name evidence="8" type="ORF">HX829_11150</name>
</gene>
<dbReference type="PANTHER" id="PTHR35603:SF1">
    <property type="entry name" value="OUTER MEMBRANE LIPOPROTEIN SLYB"/>
    <property type="match status" value="1"/>
</dbReference>
<comment type="caution">
    <text evidence="8">The sequence shown here is derived from an EMBL/GenBank/DDBJ whole genome shotgun (WGS) entry which is preliminary data.</text>
</comment>
<dbReference type="AlphaFoldDB" id="A0A7Y8BKH5"/>
<evidence type="ECO:0000256" key="6">
    <source>
        <dbReference type="SAM" id="SignalP"/>
    </source>
</evidence>
<protein>
    <submittedName>
        <fullName evidence="8">Glycine zipper 2TM domain-containing protein</fullName>
    </submittedName>
</protein>
<feature type="domain" description="Glycine zipper" evidence="7">
    <location>
        <begin position="61"/>
        <end position="103"/>
    </location>
</feature>
<proteinExistence type="predicted"/>
<organism evidence="8 9">
    <name type="scientific">Pseudomonas gingeri</name>
    <dbReference type="NCBI Taxonomy" id="117681"/>
    <lineage>
        <taxon>Bacteria</taxon>
        <taxon>Pseudomonadati</taxon>
        <taxon>Pseudomonadota</taxon>
        <taxon>Gammaproteobacteria</taxon>
        <taxon>Pseudomonadales</taxon>
        <taxon>Pseudomonadaceae</taxon>
        <taxon>Pseudomonas</taxon>
    </lineage>
</organism>
<dbReference type="PANTHER" id="PTHR35603">
    <property type="match status" value="1"/>
</dbReference>
<name>A0A7Y8BKH5_9PSED</name>
<dbReference type="EMBL" id="JACAPU010000013">
    <property type="protein sequence ID" value="NWB47054.1"/>
    <property type="molecule type" value="Genomic_DNA"/>
</dbReference>
<evidence type="ECO:0000256" key="4">
    <source>
        <dbReference type="ARBA" id="ARBA00023139"/>
    </source>
</evidence>
<evidence type="ECO:0000256" key="3">
    <source>
        <dbReference type="ARBA" id="ARBA00023136"/>
    </source>
</evidence>
<dbReference type="PROSITE" id="PS51257">
    <property type="entry name" value="PROKAR_LIPOPROTEIN"/>
    <property type="match status" value="1"/>
</dbReference>
<dbReference type="InterPro" id="IPR039567">
    <property type="entry name" value="Gly-zipper"/>
</dbReference>
<keyword evidence="2 6" id="KW-0732">Signal</keyword>
<sequence length="154" mass="15722">MRKSVLLIASFSTMAMLLGGCTNSLTGDSYSRDEARRVQTIRMGTIESLRPVKIEGTKSPIGAGAGAIIGGVGGSAIGGGRGSIVTAVIGAVAGGVVGNMAQEGLTSAQGVEITVREDDGGMRAYVQEVQPNEIFRVGERVRISTVGGTSRVSH</sequence>
<feature type="signal peptide" evidence="6">
    <location>
        <begin position="1"/>
        <end position="15"/>
    </location>
</feature>
<dbReference type="RefSeq" id="WP_100938622.1">
    <property type="nucleotide sequence ID" value="NZ_JACAPU010000013.1"/>
</dbReference>
<evidence type="ECO:0000256" key="5">
    <source>
        <dbReference type="ARBA" id="ARBA00023288"/>
    </source>
</evidence>
<keyword evidence="4" id="KW-0564">Palmitate</keyword>
<dbReference type="InterPro" id="IPR051407">
    <property type="entry name" value="Bact_OM_lipoprot/Surf_antigen"/>
</dbReference>
<keyword evidence="5" id="KW-0449">Lipoprotein</keyword>
<keyword evidence="3" id="KW-0472">Membrane</keyword>
<dbReference type="Proteomes" id="UP000582981">
    <property type="component" value="Unassembled WGS sequence"/>
</dbReference>
<evidence type="ECO:0000256" key="1">
    <source>
        <dbReference type="ARBA" id="ARBA00004459"/>
    </source>
</evidence>
<evidence type="ECO:0000313" key="8">
    <source>
        <dbReference type="EMBL" id="NWB47054.1"/>
    </source>
</evidence>
<evidence type="ECO:0000259" key="7">
    <source>
        <dbReference type="Pfam" id="PF13488"/>
    </source>
</evidence>
<dbReference type="Pfam" id="PF13488">
    <property type="entry name" value="Gly-zipper_Omp"/>
    <property type="match status" value="1"/>
</dbReference>
<evidence type="ECO:0000313" key="9">
    <source>
        <dbReference type="Proteomes" id="UP000582981"/>
    </source>
</evidence>